<reference evidence="2" key="1">
    <citation type="submission" date="2024-05" db="EMBL/GenBank/DDBJ databases">
        <title>Whole genome shotgun sequence of Streptomyces hydrogenans NBRC 13475.</title>
        <authorList>
            <person name="Komaki H."/>
            <person name="Tamura T."/>
        </authorList>
    </citation>
    <scope>NUCLEOTIDE SEQUENCE</scope>
    <source>
        <strain evidence="2">NBRC 13475</strain>
    </source>
</reference>
<organism evidence="2 3">
    <name type="scientific">Streptomyces hydrogenans</name>
    <dbReference type="NCBI Taxonomy" id="1873719"/>
    <lineage>
        <taxon>Bacteria</taxon>
        <taxon>Bacillati</taxon>
        <taxon>Actinomycetota</taxon>
        <taxon>Actinomycetes</taxon>
        <taxon>Kitasatosporales</taxon>
        <taxon>Streptomycetaceae</taxon>
        <taxon>Streptomyces</taxon>
    </lineage>
</organism>
<proteinExistence type="predicted"/>
<accession>A0ABQ3PE43</accession>
<comment type="caution">
    <text evidence="2">The sequence shown here is derived from an EMBL/GenBank/DDBJ whole genome shotgun (WGS) entry which is preliminary data.</text>
</comment>
<dbReference type="Proteomes" id="UP001052739">
    <property type="component" value="Unassembled WGS sequence"/>
</dbReference>
<evidence type="ECO:0000313" key="3">
    <source>
        <dbReference type="Proteomes" id="UP001052739"/>
    </source>
</evidence>
<feature type="compositionally biased region" description="Basic and acidic residues" evidence="1">
    <location>
        <begin position="20"/>
        <end position="34"/>
    </location>
</feature>
<feature type="region of interest" description="Disordered" evidence="1">
    <location>
        <begin position="1"/>
        <end position="49"/>
    </location>
</feature>
<evidence type="ECO:0000256" key="1">
    <source>
        <dbReference type="SAM" id="MobiDB-lite"/>
    </source>
</evidence>
<name>A0ABQ3PE43_9ACTN</name>
<sequence length="68" mass="7269">MASRPQAREQCAGGNGQDGHGQERAISERERSGGEHVGYGRGHVRGYSGESEEAITAFTEGAYTRAPF</sequence>
<gene>
    <name evidence="2" type="ORF">Shyd_46530</name>
</gene>
<protein>
    <submittedName>
        <fullName evidence="2">Uncharacterized protein</fullName>
    </submittedName>
</protein>
<keyword evidence="3" id="KW-1185">Reference proteome</keyword>
<evidence type="ECO:0000313" key="2">
    <source>
        <dbReference type="EMBL" id="GHI23282.1"/>
    </source>
</evidence>
<dbReference type="EMBL" id="BNDW01000035">
    <property type="protein sequence ID" value="GHI23282.1"/>
    <property type="molecule type" value="Genomic_DNA"/>
</dbReference>